<protein>
    <submittedName>
        <fullName evidence="3">Uncharacterized protein</fullName>
    </submittedName>
</protein>
<feature type="region of interest" description="Disordered" evidence="1">
    <location>
        <begin position="33"/>
        <end position="75"/>
    </location>
</feature>
<accession>A0A1H4WAT1</accession>
<reference evidence="3 5" key="1">
    <citation type="submission" date="2016-10" db="EMBL/GenBank/DDBJ databases">
        <authorList>
            <person name="de Groot N.N."/>
        </authorList>
    </citation>
    <scope>NUCLEOTIDE SEQUENCE [LARGE SCALE GENOMIC DNA]</scope>
    <source>
        <strain evidence="3 5">DSM 10495</strain>
    </source>
</reference>
<sequence length="75" mass="8768">MTDRCCHLCRSHTGVCLTRFQCDHHKEYEAQEDLDHRATRDHPDPVGDLAAANVDRERRNHVPVPRKQTPRNPRT</sequence>
<dbReference type="EMBL" id="FNSN01000004">
    <property type="protein sequence ID" value="SEC90315.1"/>
    <property type="molecule type" value="Genomic_DNA"/>
</dbReference>
<evidence type="ECO:0000256" key="1">
    <source>
        <dbReference type="SAM" id="MobiDB-lite"/>
    </source>
</evidence>
<feature type="compositionally biased region" description="Basic and acidic residues" evidence="1">
    <location>
        <begin position="33"/>
        <end position="45"/>
    </location>
</feature>
<evidence type="ECO:0000313" key="2">
    <source>
        <dbReference type="EMBL" id="SEC53866.1"/>
    </source>
</evidence>
<name>A0A1H4WAT1_9MICC</name>
<proteinExistence type="predicted"/>
<evidence type="ECO:0000313" key="5">
    <source>
        <dbReference type="Proteomes" id="UP000182652"/>
    </source>
</evidence>
<evidence type="ECO:0000313" key="3">
    <source>
        <dbReference type="EMBL" id="SEC90315.1"/>
    </source>
</evidence>
<dbReference type="EMBL" id="FNSN01000006">
    <property type="protein sequence ID" value="SEC95344.1"/>
    <property type="molecule type" value="Genomic_DNA"/>
</dbReference>
<keyword evidence="5" id="KW-1185">Reference proteome</keyword>
<evidence type="ECO:0000313" key="4">
    <source>
        <dbReference type="EMBL" id="SEC95344.1"/>
    </source>
</evidence>
<organism evidence="3 5">
    <name type="scientific">Arthrobacter woluwensis</name>
    <dbReference type="NCBI Taxonomy" id="156980"/>
    <lineage>
        <taxon>Bacteria</taxon>
        <taxon>Bacillati</taxon>
        <taxon>Actinomycetota</taxon>
        <taxon>Actinomycetes</taxon>
        <taxon>Micrococcales</taxon>
        <taxon>Micrococcaceae</taxon>
        <taxon>Arthrobacter</taxon>
    </lineage>
</organism>
<dbReference type="Proteomes" id="UP000182652">
    <property type="component" value="Unassembled WGS sequence"/>
</dbReference>
<dbReference type="AlphaFoldDB" id="A0A1H4WAT1"/>
<dbReference type="EMBL" id="FNSN01000003">
    <property type="protein sequence ID" value="SEC53866.1"/>
    <property type="molecule type" value="Genomic_DNA"/>
</dbReference>
<dbReference type="STRING" id="156980.SAMN04489745_3124"/>
<gene>
    <name evidence="2" type="ORF">SAMN04489745_3124</name>
    <name evidence="3" type="ORF">SAMN04489745_3469</name>
    <name evidence="4" type="ORF">SAMN04489745_3535</name>
</gene>